<dbReference type="PIRSF" id="PIRSF006324">
    <property type="entry name" value="LeuE"/>
    <property type="match status" value="1"/>
</dbReference>
<sequence length="213" mass="21509">MPDLTSLALFLAAASLLAITPGPGLFYVAARTLAGGRAEGVASSLGTGLGGLVHVLAGGLGVSALVVTSADMFTVLKLVGAAYLVWIGYRTLRAAHDGSDMVLAAAKPAGPGRAFREGVLVEALNPKTAAFFLAFVPPFVDPSAGSVALSFVMLGAVSVVLNTLADLAIVVAASRLRRSAASRPGLIRRLREASAAAMMVLGFGLALARRPAA</sequence>
<feature type="transmembrane region" description="Helical" evidence="6">
    <location>
        <begin position="147"/>
        <end position="172"/>
    </location>
</feature>
<feature type="transmembrane region" description="Helical" evidence="6">
    <location>
        <begin position="74"/>
        <end position="92"/>
    </location>
</feature>
<keyword evidence="8" id="KW-1185">Reference proteome</keyword>
<name>A0A5C4LJJ5_9HYPH</name>
<evidence type="ECO:0000256" key="5">
    <source>
        <dbReference type="ARBA" id="ARBA00023136"/>
    </source>
</evidence>
<dbReference type="GO" id="GO:0005886">
    <property type="term" value="C:plasma membrane"/>
    <property type="evidence" value="ECO:0007669"/>
    <property type="project" value="UniProtKB-SubCell"/>
</dbReference>
<evidence type="ECO:0000256" key="6">
    <source>
        <dbReference type="SAM" id="Phobius"/>
    </source>
</evidence>
<dbReference type="OrthoDB" id="9804822at2"/>
<gene>
    <name evidence="7" type="ORF">FF100_10335</name>
</gene>
<comment type="caution">
    <text evidence="7">The sequence shown here is derived from an EMBL/GenBank/DDBJ whole genome shotgun (WGS) entry which is preliminary data.</text>
</comment>
<accession>A0A5C4LJJ5</accession>
<dbReference type="PANTHER" id="PTHR30086">
    <property type="entry name" value="ARGININE EXPORTER PROTEIN ARGO"/>
    <property type="match status" value="1"/>
</dbReference>
<keyword evidence="3 6" id="KW-0812">Transmembrane</keyword>
<evidence type="ECO:0000256" key="2">
    <source>
        <dbReference type="ARBA" id="ARBA00022475"/>
    </source>
</evidence>
<proteinExistence type="predicted"/>
<evidence type="ECO:0000256" key="1">
    <source>
        <dbReference type="ARBA" id="ARBA00004651"/>
    </source>
</evidence>
<keyword evidence="4 6" id="KW-1133">Transmembrane helix</keyword>
<feature type="transmembrane region" description="Helical" evidence="6">
    <location>
        <begin position="42"/>
        <end position="67"/>
    </location>
</feature>
<protein>
    <submittedName>
        <fullName evidence="7">LysE family translocator</fullName>
    </submittedName>
</protein>
<evidence type="ECO:0000256" key="3">
    <source>
        <dbReference type="ARBA" id="ARBA00022692"/>
    </source>
</evidence>
<dbReference type="AlphaFoldDB" id="A0A5C4LJJ5"/>
<dbReference type="RefSeq" id="WP_139035661.1">
    <property type="nucleotide sequence ID" value="NZ_VDDA01000004.1"/>
</dbReference>
<dbReference type="PANTHER" id="PTHR30086:SF20">
    <property type="entry name" value="ARGININE EXPORTER PROTEIN ARGO-RELATED"/>
    <property type="match status" value="1"/>
</dbReference>
<dbReference type="InterPro" id="IPR001123">
    <property type="entry name" value="LeuE-type"/>
</dbReference>
<dbReference type="Pfam" id="PF01810">
    <property type="entry name" value="LysE"/>
    <property type="match status" value="1"/>
</dbReference>
<evidence type="ECO:0000313" key="7">
    <source>
        <dbReference type="EMBL" id="TNC13221.1"/>
    </source>
</evidence>
<evidence type="ECO:0000313" key="8">
    <source>
        <dbReference type="Proteomes" id="UP000305267"/>
    </source>
</evidence>
<keyword evidence="2" id="KW-1003">Cell membrane</keyword>
<reference evidence="7 8" key="1">
    <citation type="submission" date="2019-06" db="EMBL/GenBank/DDBJ databases">
        <title>Genome of Methylobacterium sp. 17Sr1-39.</title>
        <authorList>
            <person name="Seo T."/>
        </authorList>
    </citation>
    <scope>NUCLEOTIDE SEQUENCE [LARGE SCALE GENOMIC DNA]</scope>
    <source>
        <strain evidence="7 8">17Sr1-39</strain>
    </source>
</reference>
<keyword evidence="5 6" id="KW-0472">Membrane</keyword>
<evidence type="ECO:0000256" key="4">
    <source>
        <dbReference type="ARBA" id="ARBA00022989"/>
    </source>
</evidence>
<dbReference type="Proteomes" id="UP000305267">
    <property type="component" value="Unassembled WGS sequence"/>
</dbReference>
<comment type="subcellular location">
    <subcellularLocation>
        <location evidence="1">Cell membrane</location>
        <topology evidence="1">Multi-pass membrane protein</topology>
    </subcellularLocation>
</comment>
<organism evidence="7 8">
    <name type="scientific">Methylobacterium terricola</name>
    <dbReference type="NCBI Taxonomy" id="2583531"/>
    <lineage>
        <taxon>Bacteria</taxon>
        <taxon>Pseudomonadati</taxon>
        <taxon>Pseudomonadota</taxon>
        <taxon>Alphaproteobacteria</taxon>
        <taxon>Hyphomicrobiales</taxon>
        <taxon>Methylobacteriaceae</taxon>
        <taxon>Methylobacterium</taxon>
    </lineage>
</organism>
<dbReference type="EMBL" id="VDDA01000004">
    <property type="protein sequence ID" value="TNC13221.1"/>
    <property type="molecule type" value="Genomic_DNA"/>
</dbReference>
<dbReference type="GO" id="GO:0015171">
    <property type="term" value="F:amino acid transmembrane transporter activity"/>
    <property type="evidence" value="ECO:0007669"/>
    <property type="project" value="TreeGrafter"/>
</dbReference>